<proteinExistence type="inferred from homology"/>
<dbReference type="GO" id="GO:0004674">
    <property type="term" value="F:protein serine/threonine kinase activity"/>
    <property type="evidence" value="ECO:0007669"/>
    <property type="project" value="UniProtKB-KW"/>
</dbReference>
<comment type="caution">
    <text evidence="10">The sequence shown here is derived from an EMBL/GenBank/DDBJ whole genome shotgun (WGS) entry which is preliminary data.</text>
</comment>
<dbReference type="InterPro" id="IPR018247">
    <property type="entry name" value="EF_Hand_1_Ca_BS"/>
</dbReference>
<dbReference type="PROSITE" id="PS50011">
    <property type="entry name" value="PROTEIN_KINASE_DOM"/>
    <property type="match status" value="1"/>
</dbReference>
<dbReference type="FunFam" id="1.10.238.10:FF:000879">
    <property type="entry name" value="Uncharacterized protein"/>
    <property type="match status" value="1"/>
</dbReference>
<feature type="domain" description="EF-hand" evidence="9">
    <location>
        <begin position="415"/>
        <end position="450"/>
    </location>
</feature>
<keyword evidence="4" id="KW-0547">Nucleotide-binding</keyword>
<dbReference type="InterPro" id="IPR050205">
    <property type="entry name" value="CDPK_Ser/Thr_kinases"/>
</dbReference>
<dbReference type="EMBL" id="CAJJDN010000016">
    <property type="protein sequence ID" value="CAD8062558.1"/>
    <property type="molecule type" value="Genomic_DNA"/>
</dbReference>
<evidence type="ECO:0000256" key="2">
    <source>
        <dbReference type="ARBA" id="ARBA00022527"/>
    </source>
</evidence>
<dbReference type="Proteomes" id="UP000692954">
    <property type="component" value="Unassembled WGS sequence"/>
</dbReference>
<accession>A0A8S1L3Y1</accession>
<evidence type="ECO:0000256" key="5">
    <source>
        <dbReference type="ARBA" id="ARBA00022777"/>
    </source>
</evidence>
<protein>
    <recommendedName>
        <fullName evidence="12">Calcium-dependent protein kinase</fullName>
    </recommendedName>
</protein>
<reference evidence="10" key="1">
    <citation type="submission" date="2021-01" db="EMBL/GenBank/DDBJ databases">
        <authorList>
            <consortium name="Genoscope - CEA"/>
            <person name="William W."/>
        </authorList>
    </citation>
    <scope>NUCLEOTIDE SEQUENCE</scope>
</reference>
<organism evidence="10 11">
    <name type="scientific">Paramecium sonneborni</name>
    <dbReference type="NCBI Taxonomy" id="65129"/>
    <lineage>
        <taxon>Eukaryota</taxon>
        <taxon>Sar</taxon>
        <taxon>Alveolata</taxon>
        <taxon>Ciliophora</taxon>
        <taxon>Intramacronucleata</taxon>
        <taxon>Oligohymenophorea</taxon>
        <taxon>Peniculida</taxon>
        <taxon>Parameciidae</taxon>
        <taxon>Paramecium</taxon>
    </lineage>
</organism>
<evidence type="ECO:0000256" key="4">
    <source>
        <dbReference type="ARBA" id="ARBA00022741"/>
    </source>
</evidence>
<dbReference type="SMART" id="SM00054">
    <property type="entry name" value="EFh"/>
    <property type="match status" value="3"/>
</dbReference>
<dbReference type="Pfam" id="PF13499">
    <property type="entry name" value="EF-hand_7"/>
    <property type="match status" value="1"/>
</dbReference>
<dbReference type="PANTHER" id="PTHR24349">
    <property type="entry name" value="SERINE/THREONINE-PROTEIN KINASE"/>
    <property type="match status" value="1"/>
</dbReference>
<evidence type="ECO:0000313" key="11">
    <source>
        <dbReference type="Proteomes" id="UP000692954"/>
    </source>
</evidence>
<dbReference type="InterPro" id="IPR002048">
    <property type="entry name" value="EF_hand_dom"/>
</dbReference>
<comment type="cofactor">
    <cofactor evidence="1">
        <name>Mg(2+)</name>
        <dbReference type="ChEBI" id="CHEBI:18420"/>
    </cofactor>
</comment>
<name>A0A8S1L3Y1_9CILI</name>
<keyword evidence="5" id="KW-0418">Kinase</keyword>
<gene>
    <name evidence="10" type="ORF">PSON_ATCC_30995.1.T0160402</name>
</gene>
<keyword evidence="11" id="KW-1185">Reference proteome</keyword>
<evidence type="ECO:0008006" key="12">
    <source>
        <dbReference type="Google" id="ProtNLM"/>
    </source>
</evidence>
<dbReference type="InterPro" id="IPR000719">
    <property type="entry name" value="Prot_kinase_dom"/>
</dbReference>
<dbReference type="GO" id="GO:0005524">
    <property type="term" value="F:ATP binding"/>
    <property type="evidence" value="ECO:0007669"/>
    <property type="project" value="UniProtKB-KW"/>
</dbReference>
<evidence type="ECO:0000313" key="10">
    <source>
        <dbReference type="EMBL" id="CAD8062558.1"/>
    </source>
</evidence>
<comment type="similarity">
    <text evidence="7">Belongs to the protein kinase superfamily. Ser/Thr protein kinase family. CDPK subfamily.</text>
</comment>
<evidence type="ECO:0000259" key="8">
    <source>
        <dbReference type="PROSITE" id="PS50011"/>
    </source>
</evidence>
<keyword evidence="2" id="KW-0723">Serine/threonine-protein kinase</keyword>
<feature type="domain" description="EF-hand" evidence="9">
    <location>
        <begin position="451"/>
        <end position="486"/>
    </location>
</feature>
<dbReference type="SMART" id="SM00220">
    <property type="entry name" value="S_TKc"/>
    <property type="match status" value="1"/>
</dbReference>
<keyword evidence="3" id="KW-0808">Transferase</keyword>
<evidence type="ECO:0000256" key="3">
    <source>
        <dbReference type="ARBA" id="ARBA00022679"/>
    </source>
</evidence>
<dbReference type="GO" id="GO:0005509">
    <property type="term" value="F:calcium ion binding"/>
    <property type="evidence" value="ECO:0007669"/>
    <property type="project" value="InterPro"/>
</dbReference>
<evidence type="ECO:0000259" key="9">
    <source>
        <dbReference type="PROSITE" id="PS50222"/>
    </source>
</evidence>
<evidence type="ECO:0000256" key="1">
    <source>
        <dbReference type="ARBA" id="ARBA00001946"/>
    </source>
</evidence>
<dbReference type="CDD" id="cd00051">
    <property type="entry name" value="EFh"/>
    <property type="match status" value="2"/>
</dbReference>
<dbReference type="PROSITE" id="PS00018">
    <property type="entry name" value="EF_HAND_1"/>
    <property type="match status" value="3"/>
</dbReference>
<feature type="domain" description="EF-hand" evidence="9">
    <location>
        <begin position="379"/>
        <end position="414"/>
    </location>
</feature>
<dbReference type="OrthoDB" id="26525at2759"/>
<dbReference type="Pfam" id="PF00069">
    <property type="entry name" value="Pkinase"/>
    <property type="match status" value="1"/>
</dbReference>
<evidence type="ECO:0000256" key="7">
    <source>
        <dbReference type="ARBA" id="ARBA00024334"/>
    </source>
</evidence>
<dbReference type="PROSITE" id="PS50222">
    <property type="entry name" value="EF_HAND_2"/>
    <property type="match status" value="3"/>
</dbReference>
<dbReference type="Pfam" id="PF13202">
    <property type="entry name" value="EF-hand_5"/>
    <property type="match status" value="1"/>
</dbReference>
<dbReference type="AlphaFoldDB" id="A0A8S1L3Y1"/>
<keyword evidence="6" id="KW-0067">ATP-binding</keyword>
<sequence length="515" mass="60516">MGCLFSNDGKTGTSFKDSLKKKINQSKKQTAELRIKTQENNLNTSKYSFNLQGSNCERDQLGSHLDLKINEQEGSVFKNYTLIDSRFKGCQNPLINYCIVSHNLTQSVRYIRQITWDCLTKPAIVEYVQKKKLEHINLPEIYEIYSDHKSYYLIEDYCSGNTLSYHIKENGQVSEQKCIEIMFQMLTLFEYLHSQHLYHGELQLDSFMFSDESQNPILKLVDIEPLFSKTAFHKDGEQIYYYSPEYCKTKQKQKYGDVWAIGMIGYQLLTNYHPQKNGTQLTFQQIIKNILRGGMKLDCVDFEKYSEYCKNFITKLLQYNFKSRTTIEQALETTWIKSINNSQKAVEGFKQMRKVKDIKNINDVQACILLLMVNHFNQQQKQFFATIFNTFDTNRDQKISFNELQDAYRSLYPGQNYEEVLELFKKVDFDRNGFLEFHEFIIAAVDKSSLLTNQHLQVTFKMIDKNHSGKISIDEIQNICSLDYKCVKFNFDKTTKDQNNNMTFSQFKELMLSLL</sequence>
<evidence type="ECO:0000256" key="6">
    <source>
        <dbReference type="ARBA" id="ARBA00022840"/>
    </source>
</evidence>
<feature type="domain" description="Protein kinase" evidence="8">
    <location>
        <begin position="80"/>
        <end position="336"/>
    </location>
</feature>